<feature type="domain" description="MucBP" evidence="5">
    <location>
        <begin position="349"/>
        <end position="403"/>
    </location>
</feature>
<feature type="domain" description="MucBP" evidence="5">
    <location>
        <begin position="1980"/>
        <end position="2053"/>
    </location>
</feature>
<feature type="compositionally biased region" description="Basic and acidic residues" evidence="3">
    <location>
        <begin position="147"/>
        <end position="165"/>
    </location>
</feature>
<accession>A0A239Y7U8</accession>
<feature type="region of interest" description="Disordered" evidence="3">
    <location>
        <begin position="1888"/>
        <end position="1968"/>
    </location>
</feature>
<dbReference type="KEGG" id="sste:SAMEA4384403_0062"/>
<evidence type="ECO:0000313" key="7">
    <source>
        <dbReference type="Proteomes" id="UP000242084"/>
    </source>
</evidence>
<evidence type="ECO:0000313" key="6">
    <source>
        <dbReference type="EMBL" id="SNV54258.1"/>
    </source>
</evidence>
<feature type="region of interest" description="Disordered" evidence="3">
    <location>
        <begin position="1363"/>
        <end position="1443"/>
    </location>
</feature>
<feature type="region of interest" description="Disordered" evidence="3">
    <location>
        <begin position="1188"/>
        <end position="1268"/>
    </location>
</feature>
<evidence type="ECO:0000259" key="4">
    <source>
        <dbReference type="Pfam" id="PF04650"/>
    </source>
</evidence>
<feature type="compositionally biased region" description="Polar residues" evidence="3">
    <location>
        <begin position="1254"/>
        <end position="1263"/>
    </location>
</feature>
<feature type="domain" description="MucBP" evidence="5">
    <location>
        <begin position="1630"/>
        <end position="1703"/>
    </location>
</feature>
<dbReference type="PANTHER" id="PTHR24216:SF65">
    <property type="entry name" value="PAXILLIN-LIKE PROTEIN 1"/>
    <property type="match status" value="1"/>
</dbReference>
<gene>
    <name evidence="6" type="ORF">SAMEA4384403_00062</name>
</gene>
<feature type="domain" description="MucBP" evidence="5">
    <location>
        <begin position="1455"/>
        <end position="1528"/>
    </location>
</feature>
<feature type="compositionally biased region" description="Polar residues" evidence="3">
    <location>
        <begin position="2174"/>
        <end position="2183"/>
    </location>
</feature>
<evidence type="ECO:0000256" key="1">
    <source>
        <dbReference type="ARBA" id="ARBA00022729"/>
    </source>
</evidence>
<feature type="domain" description="MucBP" evidence="5">
    <location>
        <begin position="1105"/>
        <end position="1178"/>
    </location>
</feature>
<dbReference type="Gene3D" id="3.10.20.320">
    <property type="entry name" value="Putative peptidoglycan bound protein (lpxtg motif)"/>
    <property type="match status" value="10"/>
</dbReference>
<feature type="region of interest" description="Disordered" evidence="3">
    <location>
        <begin position="1713"/>
        <end position="1793"/>
    </location>
</feature>
<feature type="domain" description="MucBP" evidence="5">
    <location>
        <begin position="580"/>
        <end position="653"/>
    </location>
</feature>
<feature type="compositionally biased region" description="Polar residues" evidence="3">
    <location>
        <begin position="1779"/>
        <end position="1788"/>
    </location>
</feature>
<proteinExistence type="predicted"/>
<feature type="region of interest" description="Disordered" evidence="3">
    <location>
        <begin position="838"/>
        <end position="918"/>
    </location>
</feature>
<feature type="domain" description="MucBP" evidence="5">
    <location>
        <begin position="930"/>
        <end position="1003"/>
    </location>
</feature>
<dbReference type="RefSeq" id="WP_169711981.1">
    <property type="nucleotide sequence ID" value="NZ_LT906462.1"/>
</dbReference>
<dbReference type="Pfam" id="PF04650">
    <property type="entry name" value="YSIRK_signal"/>
    <property type="match status" value="1"/>
</dbReference>
<feature type="domain" description="YSIRK Gram-positive signal peptide" evidence="4">
    <location>
        <begin position="8"/>
        <end position="32"/>
    </location>
</feature>
<feature type="compositionally biased region" description="Polar residues" evidence="3">
    <location>
        <begin position="1954"/>
        <end position="1963"/>
    </location>
</feature>
<evidence type="ECO:0000259" key="5">
    <source>
        <dbReference type="Pfam" id="PF06458"/>
    </source>
</evidence>
<dbReference type="InterPro" id="IPR009459">
    <property type="entry name" value="MucBP_dom"/>
</dbReference>
<feature type="compositionally biased region" description="Low complexity" evidence="3">
    <location>
        <begin position="51"/>
        <end position="61"/>
    </location>
</feature>
<feature type="domain" description="MucBP" evidence="5">
    <location>
        <begin position="1280"/>
        <end position="1353"/>
    </location>
</feature>
<dbReference type="InterPro" id="IPR005877">
    <property type="entry name" value="YSIRK_signal_dom"/>
</dbReference>
<feature type="region of interest" description="Disordered" evidence="3">
    <location>
        <begin position="1013"/>
        <end position="1093"/>
    </location>
</feature>
<dbReference type="Pfam" id="PF06458">
    <property type="entry name" value="MucBP"/>
    <property type="match status" value="10"/>
</dbReference>
<protein>
    <submittedName>
        <fullName evidence="6">Gram-positive signal peptide, YSIRK family</fullName>
    </submittedName>
</protein>
<dbReference type="NCBIfam" id="TIGR01167">
    <property type="entry name" value="LPXTG_anchor"/>
    <property type="match status" value="1"/>
</dbReference>
<feature type="domain" description="MucBP" evidence="5">
    <location>
        <begin position="755"/>
        <end position="828"/>
    </location>
</feature>
<feature type="region of interest" description="Disordered" evidence="3">
    <location>
        <begin position="2063"/>
        <end position="2184"/>
    </location>
</feature>
<feature type="compositionally biased region" description="Basic residues" evidence="3">
    <location>
        <begin position="182"/>
        <end position="191"/>
    </location>
</feature>
<keyword evidence="1" id="KW-0732">Signal</keyword>
<feature type="region of interest" description="Disordered" evidence="3">
    <location>
        <begin position="51"/>
        <end position="201"/>
    </location>
</feature>
<keyword evidence="7" id="KW-1185">Reference proteome</keyword>
<dbReference type="NCBIfam" id="TIGR01168">
    <property type="entry name" value="YSIRK_signal"/>
    <property type="match status" value="1"/>
</dbReference>
<feature type="compositionally biased region" description="Basic and acidic residues" evidence="3">
    <location>
        <begin position="127"/>
        <end position="139"/>
    </location>
</feature>
<sequence>MNIFKRGEERQRFSIKKYHFGAASVLIGAIIFASGTQEASANEFKGDLSSTVVGESTSSSEQTEITNNPITIPEAESPTIEVSNPTDKKKDTSKSESSTTEVSNPTDNKEDTLKSESSTTEVSNPTDNKEDTSKSESHTTEVSNPTDNKKDTSKEVREKTDDLSHKSLTLSKNNQKQERNHTPKRRSKRSIVNKEQPPVDGYDVNLEFSPKDDGLSYKINKVTDPKHYTFEVISKGEDGSKQYTISVRKEDLNQEGTLDRFFITTFDNGIRISRREIDKARIRGGEQIKIDDLTLLSVTKKGDEYAFRFQKITDSVGDNYKPVYGPNIEKITSPVVSYPLILPVWKAQTTHYYDEDGNEIAPSYTQYGWTKSKYTTEPPEIKGYDLDYTKIPFNKNGIINKSNAKFEGNIRYGTSTVSRGTIFRKDTVLDNQSTIKTEVWFTYAKRPNTFDPVDGTIRDRGRVASNNLPDANYDFMKNTEGYEIRERLGTAEEEKKYERLGMNGQVVFQKFRFQKNGLPSKDAVSEAEYDGGDATSSTSVVLKKGEVSNSRYDIGRTFDFSNVFEYPDTVEYYYITHKGKVVVHYVDEAGNTIKGTVEDTPNVKVDTAYDTTDHKLKVIEKDGKRYIFTKVKDGDKETGQVVEGTTSVTYIYKELGKYIPYIPENPGDGYEPNKPGTDAPPVPYDETPEEPGNNPPLPYIPGHTPEDPKGNPLKPVDPEDPTKGYVPPSITNPNNPSEDTPIPYKKNPEVVKEGKVVVHYVDEAGNTIKGTVEDTPNVKVDTAYDTTDHKLKVIEKDGKRYIFTKVKDGDKETGQVVEGTTSVTYIYKELGKYIPYIPENPGDGYEPNKPGTDAPPVPYDETPEEPGNNPPLPYIPGHTPEDPKGNPLKPVDPEDPTKGYVPPSITNPNNPSEDTPIPYKKNPEVVKEGKVVVHYVDEAGNTIKGTVEDTPNVKVDTAYDTTDHKLKVIEKDGKRYIFTKVKDGDKETGQVVEGTTSVTYIYKELGKYIPYIPENPGDGYEPNKPGTDAPPVPYDETPEEPGNNPPLPYIPGHTPEDPKGNPLKPVDPEDPTKGYVPPSITNPNNPSEDTPIPYKKNPEVVKEGKVVVHYVDEAGNTIKGTVEDTPNTKVDTAYDTTDHKLKVIEKDGKRYIFTKVKDGDKETGQVVEGTTSITYIYKELGKYIPYIPENPGDGYEPNKPGTDAPPVPYDETPEEPGNNPPLPYIPGHTPEDPKGNPLKPVDPEDPTKGYVPPSITNPNNPSEDTPIPYKKNPEVVKEGKVVVHYVDEAGNTIKGTVEDTPNVKVDTAYDTTDHKLKVIEKDGKRYIFTKVKDGDKETGQVAEGTTSVTYIYKELGKYIPYIPENPGDGYEPNKPGTDAPPVPYDETPEEPGNNPPLPYIPGHTPEDPKGNPLKPVDPEDPTKGYVPPSITNPNDPSEDTPIPYKKNPEVVKEGKVVVHYVDEAGNTIKGTVEDTPNVKVDTAYDTTDHKLKVIEKDGKRYIFTKVKDGDKETGQVAEGTTSVTYIYKELGKYIPYIPENPGDGYEPNKPGTDAPPVPYDETPEEPGNNPPLPYIPGHTPEDPKGNPLKPVDPEDPTKGYVPPSITNPNDPSEDTPIPYKKNPEVVKEGKVVVHYVDEAGNTIKGTVEDTPNVKVDTAYDTTDHKLKVIEKDGKRYIFTKVKDGDKETGQVVEGTTSVTYIYKELGKYIPYIPENPGDGYEPNKPGTDAPPVPYDETPEEPGNNPPLPYIPGHTPEDPKGNPLKPVDPEDPTKGYVPPSITNPNNPSEDTPIPYKKNPEVVKEGKVVVHYVDEAGNTIKGTVEDTPNVKVDTAYDTTDHKLKVIEKDGKRYIFTKVKDGDKETGQVVEGTTSITYIYKELGKYIPYIPENPGDGYEPNKPGTDAPPVPYDETPEEPGNNPPLPYIPGHTPEDPKGNPLKPVDPEDPTKGYVPPSITNPNNPSEDTPIPYKKNPEVVKEGKVVVHYVDEAGNTIKGTVEDTPNVKVDTAYDTTDHKLKVIEKDGKRYIFTKVKDGDKETGQVAEGTTSVTYIYKELGKYIPYIPENPGDGYEPNKPGTDAPPVPYDETPEEPGNNPPLPYIPGHTPEDPKGNPLKPVDPEDPTKGYVPPSITNPNNPSEDTPNKPDIPSKLKTPDMQEKKDKSKTQVKEKRVQQLPDTGETNNTGLLSAMLGLLGGIIFSTSRKKYQKEDQQ</sequence>
<feature type="region of interest" description="Disordered" evidence="3">
    <location>
        <begin position="1538"/>
        <end position="1618"/>
    </location>
</feature>
<feature type="compositionally biased region" description="Polar residues" evidence="3">
    <location>
        <begin position="729"/>
        <end position="738"/>
    </location>
</feature>
<keyword evidence="2" id="KW-0677">Repeat</keyword>
<feature type="compositionally biased region" description="Polar residues" evidence="3">
    <location>
        <begin position="2129"/>
        <end position="2139"/>
    </location>
</feature>
<reference evidence="6 7" key="1">
    <citation type="submission" date="2017-06" db="EMBL/GenBank/DDBJ databases">
        <authorList>
            <consortium name="Pathogen Informatics"/>
        </authorList>
    </citation>
    <scope>NUCLEOTIDE SEQUENCE [LARGE SCALE GENOMIC DNA]</scope>
    <source>
        <strain evidence="6 7">NCTC13839</strain>
    </source>
</reference>
<dbReference type="Proteomes" id="UP000242084">
    <property type="component" value="Chromosome 1"/>
</dbReference>
<feature type="region of interest" description="Disordered" evidence="3">
    <location>
        <begin position="663"/>
        <end position="743"/>
    </location>
</feature>
<feature type="compositionally biased region" description="Polar residues" evidence="3">
    <location>
        <begin position="904"/>
        <end position="913"/>
    </location>
</feature>
<organism evidence="6 7">
    <name type="scientific">Mammaliicoccus stepanovicii</name>
    <dbReference type="NCBI Taxonomy" id="643214"/>
    <lineage>
        <taxon>Bacteria</taxon>
        <taxon>Bacillati</taxon>
        <taxon>Bacillota</taxon>
        <taxon>Bacilli</taxon>
        <taxon>Bacillales</taxon>
        <taxon>Staphylococcaceae</taxon>
        <taxon>Mammaliicoccus</taxon>
    </lineage>
</organism>
<name>A0A239Y7U8_9STAP</name>
<feature type="compositionally biased region" description="Polar residues" evidence="3">
    <location>
        <begin position="1079"/>
        <end position="1088"/>
    </location>
</feature>
<dbReference type="EMBL" id="LT906462">
    <property type="protein sequence ID" value="SNV54258.1"/>
    <property type="molecule type" value="Genomic_DNA"/>
</dbReference>
<evidence type="ECO:0000256" key="3">
    <source>
        <dbReference type="SAM" id="MobiDB-lite"/>
    </source>
</evidence>
<feature type="compositionally biased region" description="Basic and acidic residues" evidence="3">
    <location>
        <begin position="2140"/>
        <end position="2171"/>
    </location>
</feature>
<feature type="compositionally biased region" description="Polar residues" evidence="3">
    <location>
        <begin position="115"/>
        <end position="126"/>
    </location>
</feature>
<feature type="domain" description="MucBP" evidence="5">
    <location>
        <begin position="1805"/>
        <end position="1878"/>
    </location>
</feature>
<dbReference type="PANTHER" id="PTHR24216">
    <property type="entry name" value="PAXILLIN-RELATED"/>
    <property type="match status" value="1"/>
</dbReference>
<evidence type="ECO:0000256" key="2">
    <source>
        <dbReference type="ARBA" id="ARBA00022737"/>
    </source>
</evidence>